<keyword evidence="1" id="KW-0677">Repeat</keyword>
<gene>
    <name evidence="2" type="ORF">M011DRAFT_470996</name>
</gene>
<dbReference type="InterPro" id="IPR051222">
    <property type="entry name" value="PPR/CCM1_RNA-binding"/>
</dbReference>
<dbReference type="PANTHER" id="PTHR47942:SF63">
    <property type="entry name" value="PENTATRICOPEPTIDE REPEAT-CONTAINING PROTEIN"/>
    <property type="match status" value="1"/>
</dbReference>
<proteinExistence type="predicted"/>
<protein>
    <recommendedName>
        <fullName evidence="4">Complex I intermediate-associated protein-like protein 84</fullName>
    </recommendedName>
</protein>
<dbReference type="Proteomes" id="UP000799440">
    <property type="component" value="Unassembled WGS sequence"/>
</dbReference>
<dbReference type="AlphaFoldDB" id="A0A6A6V216"/>
<dbReference type="OrthoDB" id="185373at2759"/>
<dbReference type="EMBL" id="MU006593">
    <property type="protein sequence ID" value="KAF2743866.1"/>
    <property type="molecule type" value="Genomic_DNA"/>
</dbReference>
<dbReference type="Gene3D" id="1.25.40.10">
    <property type="entry name" value="Tetratricopeptide repeat domain"/>
    <property type="match status" value="2"/>
</dbReference>
<evidence type="ECO:0000313" key="2">
    <source>
        <dbReference type="EMBL" id="KAF2743866.1"/>
    </source>
</evidence>
<evidence type="ECO:0000256" key="1">
    <source>
        <dbReference type="ARBA" id="ARBA00022737"/>
    </source>
</evidence>
<reference evidence="2" key="1">
    <citation type="journal article" date="2020" name="Stud. Mycol.">
        <title>101 Dothideomycetes genomes: a test case for predicting lifestyles and emergence of pathogens.</title>
        <authorList>
            <person name="Haridas S."/>
            <person name="Albert R."/>
            <person name="Binder M."/>
            <person name="Bloem J."/>
            <person name="Labutti K."/>
            <person name="Salamov A."/>
            <person name="Andreopoulos B."/>
            <person name="Baker S."/>
            <person name="Barry K."/>
            <person name="Bills G."/>
            <person name="Bluhm B."/>
            <person name="Cannon C."/>
            <person name="Castanera R."/>
            <person name="Culley D."/>
            <person name="Daum C."/>
            <person name="Ezra D."/>
            <person name="Gonzalez J."/>
            <person name="Henrissat B."/>
            <person name="Kuo A."/>
            <person name="Liang C."/>
            <person name="Lipzen A."/>
            <person name="Lutzoni F."/>
            <person name="Magnuson J."/>
            <person name="Mondo S."/>
            <person name="Nolan M."/>
            <person name="Ohm R."/>
            <person name="Pangilinan J."/>
            <person name="Park H.-J."/>
            <person name="Ramirez L."/>
            <person name="Alfaro M."/>
            <person name="Sun H."/>
            <person name="Tritt A."/>
            <person name="Yoshinaga Y."/>
            <person name="Zwiers L.-H."/>
            <person name="Turgeon B."/>
            <person name="Goodwin S."/>
            <person name="Spatafora J."/>
            <person name="Crous P."/>
            <person name="Grigoriev I."/>
        </authorList>
    </citation>
    <scope>NUCLEOTIDE SEQUENCE</scope>
    <source>
        <strain evidence="2">CBS 119925</strain>
    </source>
</reference>
<organism evidence="2 3">
    <name type="scientific">Sporormia fimetaria CBS 119925</name>
    <dbReference type="NCBI Taxonomy" id="1340428"/>
    <lineage>
        <taxon>Eukaryota</taxon>
        <taxon>Fungi</taxon>
        <taxon>Dikarya</taxon>
        <taxon>Ascomycota</taxon>
        <taxon>Pezizomycotina</taxon>
        <taxon>Dothideomycetes</taxon>
        <taxon>Pleosporomycetidae</taxon>
        <taxon>Pleosporales</taxon>
        <taxon>Sporormiaceae</taxon>
        <taxon>Sporormia</taxon>
    </lineage>
</organism>
<evidence type="ECO:0000313" key="3">
    <source>
        <dbReference type="Proteomes" id="UP000799440"/>
    </source>
</evidence>
<dbReference type="PANTHER" id="PTHR47942">
    <property type="entry name" value="TETRATRICOPEPTIDE REPEAT (TPR)-LIKE SUPERFAMILY PROTEIN-RELATED"/>
    <property type="match status" value="1"/>
</dbReference>
<evidence type="ECO:0008006" key="4">
    <source>
        <dbReference type="Google" id="ProtNLM"/>
    </source>
</evidence>
<name>A0A6A6V216_9PLEO</name>
<sequence length="806" mass="91075">MPPPVARLSHLTRGVFRSLTYNQPLLYRGCLLRAARHDANCWLRPAAGSIAQRRSFFGLFKSQRKNRAAELLPGFHQLSEVALAQRKSSRAPPPADIARAFNEFFAHKSTRFEDFHIHVVSAAWDYLQTQPSQQDRPWLSSEDIVRALSCLARRPDSGGEAHLAFATHLNAELAKRQDAAPDGSVSAHVKPNQPLYLSILCLYGASLEARKIAMEQYNPSVSPSPATATIAAVWTDILRGFANEKNKDELLQTAGTIKSLSIPFVQEMQRILVTFFSREGDLPQAKHWFSQPVTSTEGSADTAPLGATYAEILKACASKQDLAYGQQVVASLLKEMPNKPVWDAIFVWSAAIGKGVEEIDRMMSVMVRRNTDARERDFSIPIIQPDIESINALVEYAVSKQDSYSAERYIAMGEKRGILPNPKTYNMQVQYRLAAKDIDGAKAAYSGLQAAKDDQSITVSNKLIRALCRSRPQQFHDIMAIVDNLHEKKAWFEPATVAALSALHLRRGEVDDARDIIQVHAHRYSPAQRQIIIQKMVAFLLDRENSTVDAWDAYQLLRQLFPETPRPTRLHLMNEFFARGRPDMACHVFFHMRFSTHPAIRADRDVYVAAFTGFARHADAESLELAHTQLKLDLTIDLDTKLRNALMLAYAETDKCQTAMEIWTDIVNSKEGPTYNSIAIAFRACERLPWGDQQAKPLWKRLKQLEVDIDSQIFTAYLRALARNFLHEDALELVESAEAEYGFTPDLHMLANWFNATINIEKQSKVEEWIKEHYPGVWEEMEELGHEVTMDGFGPRLYNITAELEP</sequence>
<dbReference type="InterPro" id="IPR011990">
    <property type="entry name" value="TPR-like_helical_dom_sf"/>
</dbReference>
<keyword evidence="3" id="KW-1185">Reference proteome</keyword>
<accession>A0A6A6V216</accession>